<feature type="domain" description="C2H2-type" evidence="3">
    <location>
        <begin position="1130"/>
        <end position="1158"/>
    </location>
</feature>
<organism evidence="4 5">
    <name type="scientific">Tigriopus californicus</name>
    <name type="common">Marine copepod</name>
    <dbReference type="NCBI Taxonomy" id="6832"/>
    <lineage>
        <taxon>Eukaryota</taxon>
        <taxon>Metazoa</taxon>
        <taxon>Ecdysozoa</taxon>
        <taxon>Arthropoda</taxon>
        <taxon>Crustacea</taxon>
        <taxon>Multicrustacea</taxon>
        <taxon>Hexanauplia</taxon>
        <taxon>Copepoda</taxon>
        <taxon>Harpacticoida</taxon>
        <taxon>Harpacticidae</taxon>
        <taxon>Tigriopus</taxon>
    </lineage>
</organism>
<feature type="compositionally biased region" description="Basic and acidic residues" evidence="2">
    <location>
        <begin position="611"/>
        <end position="624"/>
    </location>
</feature>
<dbReference type="InterPro" id="IPR013087">
    <property type="entry name" value="Znf_C2H2_type"/>
</dbReference>
<dbReference type="GO" id="GO:0008270">
    <property type="term" value="F:zinc ion binding"/>
    <property type="evidence" value="ECO:0007669"/>
    <property type="project" value="UniProtKB-KW"/>
</dbReference>
<feature type="compositionally biased region" description="Basic residues" evidence="2">
    <location>
        <begin position="1123"/>
        <end position="1132"/>
    </location>
</feature>
<feature type="compositionally biased region" description="Basic and acidic residues" evidence="2">
    <location>
        <begin position="963"/>
        <end position="1023"/>
    </location>
</feature>
<evidence type="ECO:0000313" key="4">
    <source>
        <dbReference type="EMBL" id="TRY71045.1"/>
    </source>
</evidence>
<feature type="domain" description="C2H2-type" evidence="3">
    <location>
        <begin position="924"/>
        <end position="952"/>
    </location>
</feature>
<dbReference type="PROSITE" id="PS50157">
    <property type="entry name" value="ZINC_FINGER_C2H2_2"/>
    <property type="match status" value="2"/>
</dbReference>
<evidence type="ECO:0000313" key="5">
    <source>
        <dbReference type="Proteomes" id="UP000318571"/>
    </source>
</evidence>
<feature type="region of interest" description="Disordered" evidence="2">
    <location>
        <begin position="573"/>
        <end position="637"/>
    </location>
</feature>
<feature type="compositionally biased region" description="Basic residues" evidence="2">
    <location>
        <begin position="1155"/>
        <end position="1170"/>
    </location>
</feature>
<feature type="region of interest" description="Disordered" evidence="2">
    <location>
        <begin position="1"/>
        <end position="97"/>
    </location>
</feature>
<evidence type="ECO:0000256" key="2">
    <source>
        <dbReference type="SAM" id="MobiDB-lite"/>
    </source>
</evidence>
<feature type="region of interest" description="Disordered" evidence="2">
    <location>
        <begin position="949"/>
        <end position="1044"/>
    </location>
</feature>
<comment type="caution">
    <text evidence="4">The sequence shown here is derived from an EMBL/GenBank/DDBJ whole genome shotgun (WGS) entry which is preliminary data.</text>
</comment>
<keyword evidence="1" id="KW-0862">Zinc</keyword>
<dbReference type="SMART" id="SM00355">
    <property type="entry name" value="ZnF_C2H2"/>
    <property type="match status" value="7"/>
</dbReference>
<evidence type="ECO:0000259" key="3">
    <source>
        <dbReference type="PROSITE" id="PS50157"/>
    </source>
</evidence>
<keyword evidence="1" id="KW-0863">Zinc-finger</keyword>
<evidence type="ECO:0000256" key="1">
    <source>
        <dbReference type="PROSITE-ProRule" id="PRU00042"/>
    </source>
</evidence>
<feature type="compositionally biased region" description="Polar residues" evidence="2">
    <location>
        <begin position="511"/>
        <end position="529"/>
    </location>
</feature>
<name>A0A553P037_TIGCA</name>
<feature type="compositionally biased region" description="Basic and acidic residues" evidence="2">
    <location>
        <begin position="575"/>
        <end position="596"/>
    </location>
</feature>
<proteinExistence type="predicted"/>
<dbReference type="PROSITE" id="PS00028">
    <property type="entry name" value="ZINC_FINGER_C2H2_1"/>
    <property type="match status" value="6"/>
</dbReference>
<gene>
    <name evidence="4" type="ORF">TCAL_04460</name>
</gene>
<reference evidence="4 5" key="1">
    <citation type="journal article" date="2018" name="Nat. Ecol. Evol.">
        <title>Genomic signatures of mitonuclear coevolution across populations of Tigriopus californicus.</title>
        <authorList>
            <person name="Barreto F.S."/>
            <person name="Watson E.T."/>
            <person name="Lima T.G."/>
            <person name="Willett C.S."/>
            <person name="Edmands S."/>
            <person name="Li W."/>
            <person name="Burton R.S."/>
        </authorList>
    </citation>
    <scope>NUCLEOTIDE SEQUENCE [LARGE SCALE GENOMIC DNA]</scope>
    <source>
        <strain evidence="4 5">San Diego</strain>
    </source>
</reference>
<dbReference type="Gene3D" id="3.30.160.60">
    <property type="entry name" value="Classic Zinc Finger"/>
    <property type="match status" value="1"/>
</dbReference>
<feature type="compositionally biased region" description="Polar residues" evidence="2">
    <location>
        <begin position="160"/>
        <end position="173"/>
    </location>
</feature>
<dbReference type="Proteomes" id="UP000318571">
    <property type="component" value="Chromosome 9"/>
</dbReference>
<accession>A0A553P037</accession>
<feature type="compositionally biased region" description="Low complexity" evidence="2">
    <location>
        <begin position="212"/>
        <end position="229"/>
    </location>
</feature>
<feature type="region of interest" description="Disordered" evidence="2">
    <location>
        <begin position="1151"/>
        <end position="1178"/>
    </location>
</feature>
<dbReference type="AlphaFoldDB" id="A0A553P037"/>
<keyword evidence="5" id="KW-1185">Reference proteome</keyword>
<feature type="region of interest" description="Disordered" evidence="2">
    <location>
        <begin position="211"/>
        <end position="357"/>
    </location>
</feature>
<feature type="compositionally biased region" description="Polar residues" evidence="2">
    <location>
        <begin position="625"/>
        <end position="637"/>
    </location>
</feature>
<keyword evidence="1" id="KW-0479">Metal-binding</keyword>
<sequence length="1277" mass="139908">MEGGATSGSNSGEEDEREVGENGKRLGGIINGLASKKRRKQSKPIRLGANEGGPEPGEVGGHNPDERRYSTEEEYEDGERRNDGPLNLSAEKEGDRPSLRVLGAELMQNPATSESGDKGHLPPGLTNSLYQGMLPFGLPPFPFPFPNPPTSGTPTSVSGKLSSMSAASPMNSGGRSQIFNPEAYCELCNKEFCNKYFLKTHKANKHGIYTEGPGVSKSPGPVSLPPSSGNSITPPNSLSHQQLHHHRSDSTEGQGGPPTPNSQGGSPFSGAFIAANMGSLRPPFMPLSPGASPSPTSSHPGKAESGQHGGVGGGVGVGSGQNHRENGTNGDRLTTRDETSPKSSVSNKMDMMSPKGEELRMEERLRQERESPRTPLGGLPSHLSNFNPLMFGGIPSLESFRKEEEMRSKEQGQINIPNISNMTNIQGKAGKASFNADKLRQMGVINADAFCEICCKEFCNKYFLRVHKLKKHGICSPDLPPEKVQKILNQMAKEAGKTGNPPPPIIRPPSSLANGSSASLDKLSGSTSGMPLAPTGMSHIRPSSHGSSSSMLPLPPLEPLLPQALKDFTSSMSKANEDKHNKDESSNDREVIRVRDDSEDGNSKDQAMNFERSEGERDTSESHRSTPNSSQQPSEDLQRLQSMIMELNSSKNKDAISANSGNHSTLCKICNKDMENKYFLRAHMMNEHGVLHMEDSHRKKLSGDPQKDGDMDFEKAMMPFGFMNGMDQSELAAKFLQQMQKGLGSNLPLDTDELSFLERVKSELAGSPKRMDRDPNRKPASLSRSYCEICKKELCNKYFMKTHMMKMHGINIDASNGAGVSCHLCKKELCSKYFLKVHLQNTHGINEDGTPTSTSMKENGNGGLFHGLFPPPPPPDMLGLSGSPEKDRYFSRLLGEQSEISRERLKELERQKQMLGNSTEGSNHTCSLCGEDFPEIVALQVHIIKSHGAFPPDSGVFGSPTKNKRENEDSQESSHKEEKISHKDEQQQINRIHEEDRREKIKDDEEDEENHHVGMKERNERSLPKSVSGATLSSPLDGLSPGDAAKQFPHIEMLQRHMLSQQFPGLISPLLSGFPGFPGNAGGLHFPNPLQQFLGGSGKEKNDFKSASVEEPLRESSSSPSKKSARRKSFRCSKCRQKFAKREQCLRHIQDTHAMRPRRQLHFSPNKKSRSSTLRTQQRSQYVRQLMQLLKVPTSRGTPQSPLGGATGEHIMQPFLLKAPASPDIKEDESSLNLSNENLSTATSEDIHINFVPSLVYLPVAKRVSQPLTVAFNLTPA</sequence>
<feature type="compositionally biased region" description="Gly residues" evidence="2">
    <location>
        <begin position="307"/>
        <end position="319"/>
    </location>
</feature>
<feature type="region of interest" description="Disordered" evidence="2">
    <location>
        <begin position="1088"/>
        <end position="1132"/>
    </location>
</feature>
<feature type="region of interest" description="Disordered" evidence="2">
    <location>
        <begin position="494"/>
        <end position="559"/>
    </location>
</feature>
<feature type="compositionally biased region" description="Low complexity" evidence="2">
    <location>
        <begin position="543"/>
        <end position="552"/>
    </location>
</feature>
<dbReference type="PANTHER" id="PTHR21190:SF1">
    <property type="entry name" value="GH10077P"/>
    <property type="match status" value="1"/>
</dbReference>
<dbReference type="PANTHER" id="PTHR21190">
    <property type="entry name" value="GH10077P"/>
    <property type="match status" value="1"/>
</dbReference>
<feature type="region of interest" description="Disordered" evidence="2">
    <location>
        <begin position="149"/>
        <end position="173"/>
    </location>
</feature>
<feature type="compositionally biased region" description="Gly residues" evidence="2">
    <location>
        <begin position="50"/>
        <end position="60"/>
    </location>
</feature>
<protein>
    <recommendedName>
        <fullName evidence="3">C2H2-type domain-containing protein</fullName>
    </recommendedName>
</protein>
<dbReference type="OMA" id="RSYCEIC"/>
<dbReference type="EMBL" id="VCGU01000009">
    <property type="protein sequence ID" value="TRY71045.1"/>
    <property type="molecule type" value="Genomic_DNA"/>
</dbReference>
<dbReference type="STRING" id="6832.A0A553P037"/>